<reference evidence="3 4" key="1">
    <citation type="submission" date="2021-06" db="EMBL/GenBank/DDBJ databases">
        <title>New haloarchaea isolates fom saline soil.</title>
        <authorList>
            <person name="Duran-Viseras A."/>
            <person name="Sanchez-Porro C.S."/>
            <person name="Ventosa A."/>
        </authorList>
    </citation>
    <scope>NUCLEOTIDE SEQUENCE [LARGE SCALE GENOMIC DNA]</scope>
    <source>
        <strain evidence="3 4">JCM 183640</strain>
    </source>
</reference>
<feature type="domain" description="EamA" evidence="2">
    <location>
        <begin position="4"/>
        <end position="136"/>
    </location>
</feature>
<dbReference type="InterPro" id="IPR037185">
    <property type="entry name" value="EmrE-like"/>
</dbReference>
<keyword evidence="1" id="KW-1133">Transmembrane helix</keyword>
<dbReference type="Gene3D" id="1.10.3730.20">
    <property type="match status" value="1"/>
</dbReference>
<evidence type="ECO:0000313" key="4">
    <source>
        <dbReference type="Proteomes" id="UP000766550"/>
    </source>
</evidence>
<name>A0A8J7YE31_9EURY</name>
<feature type="transmembrane region" description="Helical" evidence="1">
    <location>
        <begin position="5"/>
        <end position="22"/>
    </location>
</feature>
<dbReference type="OrthoDB" id="312690at2157"/>
<dbReference type="RefSeq" id="WP_162319333.1">
    <property type="nucleotide sequence ID" value="NZ_JAHQXF010000004.1"/>
</dbReference>
<sequence length="137" mass="13550">MNTSAVLFGLGTMIAWGFWIISGDVASNSMDPKTVAFVSYATAAVATGLFVLVSDASLATTNRGLMFAGVAGIAAAVGVVSTFIGVTVGPTAVVSTIGGMYFVTAALISTVAFGEPLSANKVAGIGLAVAAIVVINQ</sequence>
<keyword evidence="4" id="KW-1185">Reference proteome</keyword>
<organism evidence="3 4">
    <name type="scientific">Haloarcula limicola</name>
    <dbReference type="NCBI Taxonomy" id="1429915"/>
    <lineage>
        <taxon>Archaea</taxon>
        <taxon>Methanobacteriati</taxon>
        <taxon>Methanobacteriota</taxon>
        <taxon>Stenosarchaea group</taxon>
        <taxon>Halobacteria</taxon>
        <taxon>Halobacteriales</taxon>
        <taxon>Haloarculaceae</taxon>
        <taxon>Haloarcula</taxon>
    </lineage>
</organism>
<feature type="transmembrane region" description="Helical" evidence="1">
    <location>
        <begin position="65"/>
        <end position="86"/>
    </location>
</feature>
<dbReference type="GO" id="GO:0016020">
    <property type="term" value="C:membrane"/>
    <property type="evidence" value="ECO:0007669"/>
    <property type="project" value="InterPro"/>
</dbReference>
<keyword evidence="1" id="KW-0472">Membrane</keyword>
<dbReference type="EMBL" id="JAHQXF010000004">
    <property type="protein sequence ID" value="MBV0926209.1"/>
    <property type="molecule type" value="Genomic_DNA"/>
</dbReference>
<comment type="caution">
    <text evidence="3">The sequence shown here is derived from an EMBL/GenBank/DDBJ whole genome shotgun (WGS) entry which is preliminary data.</text>
</comment>
<feature type="transmembrane region" description="Helical" evidence="1">
    <location>
        <begin position="92"/>
        <end position="113"/>
    </location>
</feature>
<feature type="transmembrane region" description="Helical" evidence="1">
    <location>
        <begin position="34"/>
        <end position="53"/>
    </location>
</feature>
<evidence type="ECO:0000259" key="2">
    <source>
        <dbReference type="Pfam" id="PF00892"/>
    </source>
</evidence>
<evidence type="ECO:0000256" key="1">
    <source>
        <dbReference type="SAM" id="Phobius"/>
    </source>
</evidence>
<dbReference type="AlphaFoldDB" id="A0A8J7YE31"/>
<accession>A0A8J7YE31</accession>
<evidence type="ECO:0000313" key="3">
    <source>
        <dbReference type="EMBL" id="MBV0926209.1"/>
    </source>
</evidence>
<dbReference type="SUPFAM" id="SSF103481">
    <property type="entry name" value="Multidrug resistance efflux transporter EmrE"/>
    <property type="match status" value="1"/>
</dbReference>
<dbReference type="InterPro" id="IPR000620">
    <property type="entry name" value="EamA_dom"/>
</dbReference>
<dbReference type="Proteomes" id="UP000766550">
    <property type="component" value="Unassembled WGS sequence"/>
</dbReference>
<keyword evidence="1" id="KW-0812">Transmembrane</keyword>
<proteinExistence type="predicted"/>
<protein>
    <submittedName>
        <fullName evidence="3">DMT family transporter</fullName>
    </submittedName>
</protein>
<dbReference type="Pfam" id="PF00892">
    <property type="entry name" value="EamA"/>
    <property type="match status" value="1"/>
</dbReference>
<gene>
    <name evidence="3" type="ORF">KTS45_18540</name>
</gene>